<dbReference type="PANTHER" id="PTHR43591:SF24">
    <property type="entry name" value="2-METHOXY-6-POLYPRENYL-1,4-BENZOQUINOL METHYLASE, MITOCHONDRIAL"/>
    <property type="match status" value="1"/>
</dbReference>
<dbReference type="Pfam" id="PF08241">
    <property type="entry name" value="Methyltransf_11"/>
    <property type="match status" value="1"/>
</dbReference>
<dbReference type="SUPFAM" id="SSF53335">
    <property type="entry name" value="S-adenosyl-L-methionine-dependent methyltransferases"/>
    <property type="match status" value="1"/>
</dbReference>
<dbReference type="GO" id="GO:0008757">
    <property type="term" value="F:S-adenosylmethionine-dependent methyltransferase activity"/>
    <property type="evidence" value="ECO:0007669"/>
    <property type="project" value="InterPro"/>
</dbReference>
<protein>
    <recommendedName>
        <fullName evidence="2">Methyltransferase type 11 domain-containing protein</fullName>
    </recommendedName>
</protein>
<name>W3XQC7_PESFW</name>
<dbReference type="Proteomes" id="UP000030651">
    <property type="component" value="Unassembled WGS sequence"/>
</dbReference>
<dbReference type="AlphaFoldDB" id="W3XQC7"/>
<evidence type="ECO:0000259" key="2">
    <source>
        <dbReference type="Pfam" id="PF08241"/>
    </source>
</evidence>
<dbReference type="OrthoDB" id="10017101at2759"/>
<dbReference type="PANTHER" id="PTHR43591">
    <property type="entry name" value="METHYLTRANSFERASE"/>
    <property type="match status" value="1"/>
</dbReference>
<accession>W3XQC7</accession>
<dbReference type="Gene3D" id="3.40.50.150">
    <property type="entry name" value="Vaccinia Virus protein VP39"/>
    <property type="match status" value="1"/>
</dbReference>
<dbReference type="InterPro" id="IPR029063">
    <property type="entry name" value="SAM-dependent_MTases_sf"/>
</dbReference>
<reference evidence="4" key="1">
    <citation type="journal article" date="2015" name="BMC Genomics">
        <title>Genomic and transcriptomic analysis of the endophytic fungus Pestalotiopsis fici reveals its lifestyle and high potential for synthesis of natural products.</title>
        <authorList>
            <person name="Wang X."/>
            <person name="Zhang X."/>
            <person name="Liu L."/>
            <person name="Xiang M."/>
            <person name="Wang W."/>
            <person name="Sun X."/>
            <person name="Che Y."/>
            <person name="Guo L."/>
            <person name="Liu G."/>
            <person name="Guo L."/>
            <person name="Wang C."/>
            <person name="Yin W.B."/>
            <person name="Stadler M."/>
            <person name="Zhang X."/>
            <person name="Liu X."/>
        </authorList>
    </citation>
    <scope>NUCLEOTIDE SEQUENCE [LARGE SCALE GENOMIC DNA]</scope>
    <source>
        <strain evidence="4">W106-1 / CGMCC3.15140</strain>
    </source>
</reference>
<feature type="domain" description="Methyltransferase type 11" evidence="2">
    <location>
        <begin position="63"/>
        <end position="168"/>
    </location>
</feature>
<comment type="similarity">
    <text evidence="1">Belongs to the methyltransferase superfamily. LaeA methyltransferase family.</text>
</comment>
<dbReference type="InterPro" id="IPR013216">
    <property type="entry name" value="Methyltransf_11"/>
</dbReference>
<proteinExistence type="inferred from homology"/>
<dbReference type="eggNOG" id="KOG1269">
    <property type="taxonomic scope" value="Eukaryota"/>
</dbReference>
<evidence type="ECO:0000256" key="1">
    <source>
        <dbReference type="ARBA" id="ARBA00038158"/>
    </source>
</evidence>
<dbReference type="OMA" id="EHTTLIC"/>
<evidence type="ECO:0000313" key="3">
    <source>
        <dbReference type="EMBL" id="ETS88199.1"/>
    </source>
</evidence>
<organism evidence="3 4">
    <name type="scientific">Pestalotiopsis fici (strain W106-1 / CGMCC3.15140)</name>
    <dbReference type="NCBI Taxonomy" id="1229662"/>
    <lineage>
        <taxon>Eukaryota</taxon>
        <taxon>Fungi</taxon>
        <taxon>Dikarya</taxon>
        <taxon>Ascomycota</taxon>
        <taxon>Pezizomycotina</taxon>
        <taxon>Sordariomycetes</taxon>
        <taxon>Xylariomycetidae</taxon>
        <taxon>Amphisphaeriales</taxon>
        <taxon>Sporocadaceae</taxon>
        <taxon>Pestalotiopsis</taxon>
    </lineage>
</organism>
<keyword evidence="4" id="KW-1185">Reference proteome</keyword>
<dbReference type="HOGENOM" id="CLU_057148_1_0_1"/>
<dbReference type="EMBL" id="KI912109">
    <property type="protein sequence ID" value="ETS88199.1"/>
    <property type="molecule type" value="Genomic_DNA"/>
</dbReference>
<sequence length="301" mass="33169">MSQADQTDPANATVAETGHKVDWSTLPEDVFRVFEHRTAQNSAAYLLPTLKELQQRNPALTILDVGAGSASISASFANIVGPGGGRVTAVDINPVMLQRGKKLLADRYGVPIDGEDWITFLTADGHHLPFQDASFDIVHCHQVLAHNKGQAEILREMLRVTKPGGVVAAREGDMETEVFWPPLPGLLKFHEDLEVRVIRARGASTQSGRQLLSWALEANGGDRSKITTSFSVWSYSEPEERKMWAAGMVNGALNNPQVRESNIKSGILEADMDEMRDAWLEWQDRDDATLSMVQGEVLIKK</sequence>
<dbReference type="KEGG" id="pfy:PFICI_02027"/>
<dbReference type="InParanoid" id="W3XQC7"/>
<dbReference type="CDD" id="cd02440">
    <property type="entry name" value="AdoMet_MTases"/>
    <property type="match status" value="1"/>
</dbReference>
<evidence type="ECO:0000313" key="4">
    <source>
        <dbReference type="Proteomes" id="UP000030651"/>
    </source>
</evidence>
<gene>
    <name evidence="3" type="ORF">PFICI_02027</name>
</gene>
<dbReference type="GeneID" id="19267040"/>
<dbReference type="RefSeq" id="XP_007828799.1">
    <property type="nucleotide sequence ID" value="XM_007830608.1"/>
</dbReference>